<organism evidence="1">
    <name type="scientific">Siphoviridae sp. ctA4S13</name>
    <dbReference type="NCBI Taxonomy" id="2826179"/>
    <lineage>
        <taxon>Viruses</taxon>
        <taxon>Duplodnaviria</taxon>
        <taxon>Heunggongvirae</taxon>
        <taxon>Uroviricota</taxon>
        <taxon>Caudoviricetes</taxon>
    </lineage>
</organism>
<sequence length="363" mass="41450">MNSILKQLLDPKSFQSYIDKTMKTSTYKALWKNEIKQVDYCAAKVYQANLAEYTAAMVGSVIAKNAEKPVHHMPDFGQLTGSIGRYGDEWELDNEYLDQLHQLEGRYRDVEGRNYTQEQLNAQYDKLIEYSFRPFERAVIAPHKRLDMLYFEGLYTGKQTVSRANNAKANVSYTFDLGIQEVSVTNNWGTETATPIADINMLKKEAKKKGRKIMKLRMSENTFYKMCKAKEIKDTFKLNLGTIQINPAVPMLTVDQVNTYLRSVMLPVIQIDEDQFATLADGSTVNLIVDDRVVAQCADTVAIMKISDPLELADPIPGVSYSSHDDNYVGYWRDKTGYHVNYDMWAQPVFNGLNDLFILKTTK</sequence>
<dbReference type="EMBL" id="BK014961">
    <property type="protein sequence ID" value="DAD84517.1"/>
    <property type="molecule type" value="Genomic_DNA"/>
</dbReference>
<accession>A0A8S5MQ70</accession>
<dbReference type="Gene3D" id="3.90.1690.10">
    <property type="entry name" value="phage-related protein like domain"/>
    <property type="match status" value="1"/>
</dbReference>
<reference evidence="1" key="1">
    <citation type="journal article" date="2021" name="Proc. Natl. Acad. Sci. U.S.A.">
        <title>A Catalog of Tens of Thousands of Viruses from Human Metagenomes Reveals Hidden Associations with Chronic Diseases.</title>
        <authorList>
            <person name="Tisza M.J."/>
            <person name="Buck C.B."/>
        </authorList>
    </citation>
    <scope>NUCLEOTIDE SEQUENCE</scope>
    <source>
        <strain evidence="1">CtA4S13</strain>
    </source>
</reference>
<name>A0A8S5MQ70_9CAUD</name>
<evidence type="ECO:0000313" key="1">
    <source>
        <dbReference type="EMBL" id="DAD84517.1"/>
    </source>
</evidence>
<dbReference type="InterPro" id="IPR053738">
    <property type="entry name" value="Lambda_capsid_assembly"/>
</dbReference>
<protein>
    <submittedName>
        <fullName evidence="1">Capsid protein</fullName>
    </submittedName>
</protein>
<proteinExistence type="predicted"/>